<gene>
    <name evidence="2" type="ORF">JF259_15790</name>
</gene>
<organism evidence="2 3">
    <name type="scientific">Snuella sedimenti</name>
    <dbReference type="NCBI Taxonomy" id="2798802"/>
    <lineage>
        <taxon>Bacteria</taxon>
        <taxon>Pseudomonadati</taxon>
        <taxon>Bacteroidota</taxon>
        <taxon>Flavobacteriia</taxon>
        <taxon>Flavobacteriales</taxon>
        <taxon>Flavobacteriaceae</taxon>
        <taxon>Snuella</taxon>
    </lineage>
</organism>
<reference evidence="2" key="1">
    <citation type="submission" date="2020-12" db="EMBL/GenBank/DDBJ databases">
        <title>Snuella sp. nov., isolated from sediment in Incheon.</title>
        <authorList>
            <person name="Kim W."/>
        </authorList>
    </citation>
    <scope>NUCLEOTIDE SEQUENCE</scope>
    <source>
        <strain evidence="2">CAU 1569</strain>
    </source>
</reference>
<evidence type="ECO:0000313" key="2">
    <source>
        <dbReference type="EMBL" id="MBJ6369550.1"/>
    </source>
</evidence>
<feature type="domain" description="Divergent 4Fe-4S mono-cluster" evidence="1">
    <location>
        <begin position="9"/>
        <end position="69"/>
    </location>
</feature>
<evidence type="ECO:0000313" key="3">
    <source>
        <dbReference type="Proteomes" id="UP000610931"/>
    </source>
</evidence>
<comment type="caution">
    <text evidence="2">The sequence shown here is derived from an EMBL/GenBank/DDBJ whole genome shotgun (WGS) entry which is preliminary data.</text>
</comment>
<dbReference type="Proteomes" id="UP000610931">
    <property type="component" value="Unassembled WGS sequence"/>
</dbReference>
<dbReference type="RefSeq" id="WP_199116673.1">
    <property type="nucleotide sequence ID" value="NZ_JAELVQ010000029.1"/>
</dbReference>
<protein>
    <submittedName>
        <fullName evidence="2">(4Fe-4S)-binding protein</fullName>
    </submittedName>
</protein>
<dbReference type="EMBL" id="JAELVQ010000029">
    <property type="protein sequence ID" value="MBJ6369550.1"/>
    <property type="molecule type" value="Genomic_DNA"/>
</dbReference>
<dbReference type="InterPro" id="IPR010693">
    <property type="entry name" value="Divergent_4Fe-4S_mono-cluster"/>
</dbReference>
<accession>A0A8J7IY84</accession>
<sequence length="77" mass="8702">MEVNAKEFSNDEITVTYDPCKCVLSGICAKELSNVFSKSIIPWINLDNTETQRIINQIKRCPSGALKYHLNKKIQAS</sequence>
<dbReference type="Pfam" id="PF06902">
    <property type="entry name" value="Fer4_19"/>
    <property type="match status" value="1"/>
</dbReference>
<proteinExistence type="predicted"/>
<evidence type="ECO:0000259" key="1">
    <source>
        <dbReference type="Pfam" id="PF06902"/>
    </source>
</evidence>
<name>A0A8J7IY84_9FLAO</name>
<dbReference type="AlphaFoldDB" id="A0A8J7IY84"/>
<keyword evidence="3" id="KW-1185">Reference proteome</keyword>